<dbReference type="RefSeq" id="WP_137447719.1">
    <property type="nucleotide sequence ID" value="NZ_SZZH01000001.1"/>
</dbReference>
<evidence type="ECO:0000313" key="2">
    <source>
        <dbReference type="EMBL" id="TKV60415.1"/>
    </source>
</evidence>
<dbReference type="OrthoDB" id="5198658at2"/>
<comment type="caution">
    <text evidence="2">The sequence shown here is derived from an EMBL/GenBank/DDBJ whole genome shotgun (WGS) entry which is preliminary data.</text>
</comment>
<dbReference type="EMBL" id="SZZH01000001">
    <property type="protein sequence ID" value="TKV60415.1"/>
    <property type="molecule type" value="Genomic_DNA"/>
</dbReference>
<dbReference type="AlphaFoldDB" id="A0A4V6CS72"/>
<proteinExistence type="predicted"/>
<accession>A0A4V6CS72</accession>
<reference evidence="2 3" key="1">
    <citation type="submission" date="2019-05" db="EMBL/GenBank/DDBJ databases">
        <title>Nakamurella sp. N5BH11, whole genome shotgun sequence.</title>
        <authorList>
            <person name="Tuo L."/>
        </authorList>
    </citation>
    <scope>NUCLEOTIDE SEQUENCE [LARGE SCALE GENOMIC DNA]</scope>
    <source>
        <strain evidence="2 3">N5BH11</strain>
    </source>
</reference>
<evidence type="ECO:0000313" key="3">
    <source>
        <dbReference type="Proteomes" id="UP000306985"/>
    </source>
</evidence>
<evidence type="ECO:0000256" key="1">
    <source>
        <dbReference type="SAM" id="MobiDB-lite"/>
    </source>
</evidence>
<keyword evidence="3" id="KW-1185">Reference proteome</keyword>
<name>A0A4V6CS72_9ACTN</name>
<sequence length="142" mass="14643">MKRMYVFGAGVALGVAATRRTRRAKEAAAAAMKAKLTPSAIAADVADAIAEIGNAVGAFATDVRQGAVNRRASYRTVIDNQTGAVLLVGPESIGPVEGTIDGVSDAATLPPVQPQRRAPGAPPPTRPATGREDRPSRSRRTA</sequence>
<gene>
    <name evidence="2" type="ORF">FDO65_01485</name>
</gene>
<feature type="region of interest" description="Disordered" evidence="1">
    <location>
        <begin position="97"/>
        <end position="142"/>
    </location>
</feature>
<organism evidence="2 3">
    <name type="scientific">Nakamurella flava</name>
    <dbReference type="NCBI Taxonomy" id="2576308"/>
    <lineage>
        <taxon>Bacteria</taxon>
        <taxon>Bacillati</taxon>
        <taxon>Actinomycetota</taxon>
        <taxon>Actinomycetes</taxon>
        <taxon>Nakamurellales</taxon>
        <taxon>Nakamurellaceae</taxon>
        <taxon>Nakamurella</taxon>
    </lineage>
</organism>
<dbReference type="Proteomes" id="UP000306985">
    <property type="component" value="Unassembled WGS sequence"/>
</dbReference>
<protein>
    <submittedName>
        <fullName evidence="2">Uncharacterized protein</fullName>
    </submittedName>
</protein>